<feature type="compositionally biased region" description="Basic and acidic residues" evidence="1">
    <location>
        <begin position="244"/>
        <end position="259"/>
    </location>
</feature>
<feature type="domain" description="AD" evidence="2">
    <location>
        <begin position="153"/>
        <end position="249"/>
    </location>
</feature>
<evidence type="ECO:0000259" key="2">
    <source>
        <dbReference type="PROSITE" id="PS52001"/>
    </source>
</evidence>
<dbReference type="OrthoDB" id="1057137at2759"/>
<reference evidence="3 4" key="1">
    <citation type="submission" date="2017-03" db="EMBL/GenBank/DDBJ databases">
        <title>Genomes of endolithic fungi from Antarctica.</title>
        <authorList>
            <person name="Coleine C."/>
            <person name="Masonjones S."/>
            <person name="Stajich J.E."/>
        </authorList>
    </citation>
    <scope>NUCLEOTIDE SEQUENCE [LARGE SCALE GENOMIC DNA]</scope>
    <source>
        <strain evidence="3 4">CCFEE 6315</strain>
    </source>
</reference>
<feature type="region of interest" description="Disordered" evidence="1">
    <location>
        <begin position="1"/>
        <end position="42"/>
    </location>
</feature>
<dbReference type="PANTHER" id="PTHR13542">
    <property type="entry name" value="LSM12 HOMOLOG"/>
    <property type="match status" value="1"/>
</dbReference>
<protein>
    <recommendedName>
        <fullName evidence="2">AD domain-containing protein</fullName>
    </recommendedName>
</protein>
<feature type="compositionally biased region" description="Gly residues" evidence="1">
    <location>
        <begin position="7"/>
        <end position="20"/>
    </location>
</feature>
<accession>A0A4U0TKK0</accession>
<name>A0A4U0TKK0_9PEZI</name>
<organism evidence="3 4">
    <name type="scientific">Salinomyces thailandicus</name>
    <dbReference type="NCBI Taxonomy" id="706561"/>
    <lineage>
        <taxon>Eukaryota</taxon>
        <taxon>Fungi</taxon>
        <taxon>Dikarya</taxon>
        <taxon>Ascomycota</taxon>
        <taxon>Pezizomycotina</taxon>
        <taxon>Dothideomycetes</taxon>
        <taxon>Dothideomycetidae</taxon>
        <taxon>Mycosphaerellales</taxon>
        <taxon>Teratosphaeriaceae</taxon>
        <taxon>Salinomyces</taxon>
    </lineage>
</organism>
<dbReference type="InterPro" id="IPR039683">
    <property type="entry name" value="Lsm12-like"/>
</dbReference>
<keyword evidence="4" id="KW-1185">Reference proteome</keyword>
<dbReference type="SMART" id="SM00995">
    <property type="entry name" value="AD"/>
    <property type="match status" value="1"/>
</dbReference>
<gene>
    <name evidence="3" type="ORF">B0A50_07929</name>
</gene>
<dbReference type="InterPro" id="IPR047574">
    <property type="entry name" value="AD"/>
</dbReference>
<dbReference type="EMBL" id="NAJL01000075">
    <property type="protein sequence ID" value="TKA22423.1"/>
    <property type="molecule type" value="Genomic_DNA"/>
</dbReference>
<evidence type="ECO:0000313" key="3">
    <source>
        <dbReference type="EMBL" id="TKA22423.1"/>
    </source>
</evidence>
<dbReference type="Proteomes" id="UP000308549">
    <property type="component" value="Unassembled WGS sequence"/>
</dbReference>
<sequence>MADSKRGGYGGGGGSGGGGVASRVATPKTTSTSTTSQAAPMGDTFEALGKAIGARLRLTTAAPHAQTYEGSLFTACPILNVVALNTRSTSTSTSTTNPPSAAQEPGDYSIIPISSIQSFQLLSLASPSAGAAEKGGKSTANPTSFTAARPAIGQLDLKRLRAREADAIRKRKDYDNDRGRGVTKEAQAIFDSFKRINLPIRWHNQEMIVHEAVIITPPYRAEDCKGAKEKQEVLNRVRKVLEGERRKIREREEREKKEPTTAGVATGSEGLAGPRKGG</sequence>
<evidence type="ECO:0000313" key="4">
    <source>
        <dbReference type="Proteomes" id="UP000308549"/>
    </source>
</evidence>
<dbReference type="Pfam" id="PF09793">
    <property type="entry name" value="AD"/>
    <property type="match status" value="1"/>
</dbReference>
<dbReference type="InterPro" id="IPR019181">
    <property type="entry name" value="LSM12_ABD"/>
</dbReference>
<feature type="region of interest" description="Disordered" evidence="1">
    <location>
        <begin position="244"/>
        <end position="278"/>
    </location>
</feature>
<dbReference type="AlphaFoldDB" id="A0A4U0TKK0"/>
<proteinExistence type="predicted"/>
<dbReference type="PROSITE" id="PS52001">
    <property type="entry name" value="AD"/>
    <property type="match status" value="1"/>
</dbReference>
<comment type="caution">
    <text evidence="3">The sequence shown here is derived from an EMBL/GenBank/DDBJ whole genome shotgun (WGS) entry which is preliminary data.</text>
</comment>
<evidence type="ECO:0000256" key="1">
    <source>
        <dbReference type="SAM" id="MobiDB-lite"/>
    </source>
</evidence>